<evidence type="ECO:0000313" key="1">
    <source>
        <dbReference type="EnsemblMetazoa" id="Aqu2.1.02699_001"/>
    </source>
</evidence>
<proteinExistence type="predicted"/>
<dbReference type="AlphaFoldDB" id="A0A1X7SKP4"/>
<reference evidence="1" key="1">
    <citation type="submission" date="2017-05" db="UniProtKB">
        <authorList>
            <consortium name="EnsemblMetazoa"/>
        </authorList>
    </citation>
    <scope>IDENTIFICATION</scope>
</reference>
<accession>A0A1X7SKP4</accession>
<dbReference type="InterPro" id="IPR008042">
    <property type="entry name" value="Retrotrans_Pao"/>
</dbReference>
<sequence>MEVEEDAIVFDIREVGELANVTGPTKRNVVQAVGRIYDPLGILTPISIHLKIFLQVLHKLRIGWDQQLTGDLLDGWRILVSKLRRSNPIEIPR</sequence>
<protein>
    <submittedName>
        <fullName evidence="1">Uncharacterized protein</fullName>
    </submittedName>
</protein>
<dbReference type="InParanoid" id="A0A1X7SKP4"/>
<dbReference type="EnsemblMetazoa" id="Aqu2.1.02699_001">
    <property type="protein sequence ID" value="Aqu2.1.02699_001"/>
    <property type="gene ID" value="Aqu2.1.02699"/>
</dbReference>
<dbReference type="Pfam" id="PF05380">
    <property type="entry name" value="Peptidase_A17"/>
    <property type="match status" value="1"/>
</dbReference>
<organism evidence="1">
    <name type="scientific">Amphimedon queenslandica</name>
    <name type="common">Sponge</name>
    <dbReference type="NCBI Taxonomy" id="400682"/>
    <lineage>
        <taxon>Eukaryota</taxon>
        <taxon>Metazoa</taxon>
        <taxon>Porifera</taxon>
        <taxon>Demospongiae</taxon>
        <taxon>Heteroscleromorpha</taxon>
        <taxon>Haplosclerida</taxon>
        <taxon>Niphatidae</taxon>
        <taxon>Amphimedon</taxon>
    </lineage>
</organism>
<name>A0A1X7SKP4_AMPQE</name>